<gene>
    <name evidence="3" type="ORF">OG549_31960</name>
</gene>
<dbReference type="PANTHER" id="PTHR22946">
    <property type="entry name" value="DIENELACTONE HYDROLASE DOMAIN-CONTAINING PROTEIN-RELATED"/>
    <property type="match status" value="1"/>
</dbReference>
<dbReference type="InterPro" id="IPR050261">
    <property type="entry name" value="FrsA_esterase"/>
</dbReference>
<protein>
    <submittedName>
        <fullName evidence="3">Alpha/beta hydrolase</fullName>
    </submittedName>
</protein>
<proteinExistence type="inferred from homology"/>
<keyword evidence="2 3" id="KW-0378">Hydrolase</keyword>
<dbReference type="InterPro" id="IPR029058">
    <property type="entry name" value="AB_hydrolase_fold"/>
</dbReference>
<evidence type="ECO:0000256" key="2">
    <source>
        <dbReference type="ARBA" id="ARBA00022801"/>
    </source>
</evidence>
<dbReference type="Pfam" id="PF06500">
    <property type="entry name" value="FrsA-like"/>
    <property type="match status" value="1"/>
</dbReference>
<comment type="similarity">
    <text evidence="1">Belongs to the AB hydrolase superfamily.</text>
</comment>
<organism evidence="3">
    <name type="scientific">Streptomyces sp. NBC_00003</name>
    <dbReference type="NCBI Taxonomy" id="2903608"/>
    <lineage>
        <taxon>Bacteria</taxon>
        <taxon>Bacillati</taxon>
        <taxon>Actinomycetota</taxon>
        <taxon>Actinomycetes</taxon>
        <taxon>Kitasatosporales</taxon>
        <taxon>Streptomycetaceae</taxon>
        <taxon>Streptomyces</taxon>
    </lineage>
</organism>
<dbReference type="EMBL" id="CP108318">
    <property type="protein sequence ID" value="WTW64894.1"/>
    <property type="molecule type" value="Genomic_DNA"/>
</dbReference>
<dbReference type="Gene3D" id="3.40.50.1820">
    <property type="entry name" value="alpha/beta hydrolase"/>
    <property type="match status" value="1"/>
</dbReference>
<sequence length="381" mass="42367">MTHRERPPRVSAALFDACGYFLPRLMFLQARYAPQVHWGDITQALDGFPCTDIELSSSAFWDEWRIRWTAQGDRYQQVATESTTRAGCSRAHRSAAACYHWAEFMYFDDPMVKFGLRSKTRSSFQQSLEGAGLDITPGALISEPDGTEIPYWLLLPDHHRRGQGPLPCVILSNGLDSMTEVEVLALAETFLERGIATVLFEGPGQGLSVGQMPLKPDMEQVIAQLAAFLQKDSRIAPDRLGFLGVSFGGYFALRVAQRLGESFKCVVNLSGGPQIAPFATLPRRLKDDFLFAFQANAASMQDRFDELALHSDAPIATDVLSIHGELDDIFPLSALSALDRQWGQRHQLLTHRREAHVCLNLINSCSLEAADWTADRLLPSP</sequence>
<dbReference type="SUPFAM" id="SSF53474">
    <property type="entry name" value="alpha/beta-Hydrolases"/>
    <property type="match status" value="1"/>
</dbReference>
<dbReference type="GO" id="GO:0016787">
    <property type="term" value="F:hydrolase activity"/>
    <property type="evidence" value="ECO:0007669"/>
    <property type="project" value="UniProtKB-KW"/>
</dbReference>
<dbReference type="AlphaFoldDB" id="A0AAU2VDZ3"/>
<dbReference type="PANTHER" id="PTHR22946:SF12">
    <property type="entry name" value="CONIDIAL PIGMENT BIOSYNTHESIS PROTEIN AYG1 (AFU_ORTHOLOGUE AFUA_2G17550)"/>
    <property type="match status" value="1"/>
</dbReference>
<name>A0AAU2VDZ3_9ACTN</name>
<dbReference type="InterPro" id="IPR010520">
    <property type="entry name" value="FrsA-like"/>
</dbReference>
<accession>A0AAU2VDZ3</accession>
<evidence type="ECO:0000256" key="1">
    <source>
        <dbReference type="ARBA" id="ARBA00008645"/>
    </source>
</evidence>
<dbReference type="Gene3D" id="1.20.1440.110">
    <property type="entry name" value="acylaminoacyl peptidase"/>
    <property type="match status" value="1"/>
</dbReference>
<reference evidence="3" key="1">
    <citation type="submission" date="2022-10" db="EMBL/GenBank/DDBJ databases">
        <title>The complete genomes of actinobacterial strains from the NBC collection.</title>
        <authorList>
            <person name="Joergensen T.S."/>
            <person name="Alvarez Arevalo M."/>
            <person name="Sterndorff E.B."/>
            <person name="Faurdal D."/>
            <person name="Vuksanovic O."/>
            <person name="Mourched A.-S."/>
            <person name="Charusanti P."/>
            <person name="Shaw S."/>
            <person name="Blin K."/>
            <person name="Weber T."/>
        </authorList>
    </citation>
    <scope>NUCLEOTIDE SEQUENCE</scope>
    <source>
        <strain evidence="3">NBC_00003</strain>
    </source>
</reference>
<evidence type="ECO:0000313" key="3">
    <source>
        <dbReference type="EMBL" id="WTW64894.1"/>
    </source>
</evidence>